<dbReference type="PANTHER" id="PTHR30055:SF234">
    <property type="entry name" value="HTH-TYPE TRANSCRIPTIONAL REGULATOR BETI"/>
    <property type="match status" value="1"/>
</dbReference>
<evidence type="ECO:0000256" key="2">
    <source>
        <dbReference type="ARBA" id="ARBA00023125"/>
    </source>
</evidence>
<feature type="region of interest" description="Disordered" evidence="5">
    <location>
        <begin position="1"/>
        <end position="24"/>
    </location>
</feature>
<keyword evidence="1" id="KW-0805">Transcription regulation</keyword>
<feature type="DNA-binding region" description="H-T-H motif" evidence="4">
    <location>
        <begin position="46"/>
        <end position="65"/>
    </location>
</feature>
<dbReference type="SUPFAM" id="SSF48498">
    <property type="entry name" value="Tetracyclin repressor-like, C-terminal domain"/>
    <property type="match status" value="1"/>
</dbReference>
<evidence type="ECO:0000313" key="8">
    <source>
        <dbReference type="Proteomes" id="UP001496720"/>
    </source>
</evidence>
<dbReference type="InterPro" id="IPR009057">
    <property type="entry name" value="Homeodomain-like_sf"/>
</dbReference>
<dbReference type="Proteomes" id="UP001496720">
    <property type="component" value="Unassembled WGS sequence"/>
</dbReference>
<comment type="caution">
    <text evidence="7">The sequence shown here is derived from an EMBL/GenBank/DDBJ whole genome shotgun (WGS) entry which is preliminary data.</text>
</comment>
<dbReference type="InterPro" id="IPR050109">
    <property type="entry name" value="HTH-type_TetR-like_transc_reg"/>
</dbReference>
<gene>
    <name evidence="7" type="ORF">ABT188_13475</name>
</gene>
<keyword evidence="8" id="KW-1185">Reference proteome</keyword>
<dbReference type="InterPro" id="IPR049445">
    <property type="entry name" value="TetR_SbtR-like_C"/>
</dbReference>
<evidence type="ECO:0000256" key="4">
    <source>
        <dbReference type="PROSITE-ProRule" id="PRU00335"/>
    </source>
</evidence>
<feature type="compositionally biased region" description="Polar residues" evidence="5">
    <location>
        <begin position="1"/>
        <end position="10"/>
    </location>
</feature>
<dbReference type="RefSeq" id="WP_352147348.1">
    <property type="nucleotide sequence ID" value="NZ_JBEOZY010000010.1"/>
</dbReference>
<protein>
    <submittedName>
        <fullName evidence="7">Helix-turn-helix domain-containing protein</fullName>
    </submittedName>
</protein>
<dbReference type="PANTHER" id="PTHR30055">
    <property type="entry name" value="HTH-TYPE TRANSCRIPTIONAL REGULATOR RUTR"/>
    <property type="match status" value="1"/>
</dbReference>
<feature type="domain" description="HTH tetR-type" evidence="6">
    <location>
        <begin position="24"/>
        <end position="83"/>
    </location>
</feature>
<evidence type="ECO:0000256" key="1">
    <source>
        <dbReference type="ARBA" id="ARBA00023015"/>
    </source>
</evidence>
<organism evidence="7 8">
    <name type="scientific">Streptomyces violaceorubidus</name>
    <dbReference type="NCBI Taxonomy" id="284042"/>
    <lineage>
        <taxon>Bacteria</taxon>
        <taxon>Bacillati</taxon>
        <taxon>Actinomycetota</taxon>
        <taxon>Actinomycetes</taxon>
        <taxon>Kitasatosporales</taxon>
        <taxon>Streptomycetaceae</taxon>
        <taxon>Streptomyces</taxon>
    </lineage>
</organism>
<dbReference type="Gene3D" id="1.10.357.10">
    <property type="entry name" value="Tetracycline Repressor, domain 2"/>
    <property type="match status" value="1"/>
</dbReference>
<keyword evidence="2 4" id="KW-0238">DNA-binding</keyword>
<dbReference type="InterPro" id="IPR036271">
    <property type="entry name" value="Tet_transcr_reg_TetR-rel_C_sf"/>
</dbReference>
<dbReference type="EMBL" id="JBEOZY010000010">
    <property type="protein sequence ID" value="MER6165564.1"/>
    <property type="molecule type" value="Genomic_DNA"/>
</dbReference>
<evidence type="ECO:0000256" key="5">
    <source>
        <dbReference type="SAM" id="MobiDB-lite"/>
    </source>
</evidence>
<dbReference type="Pfam" id="PF00440">
    <property type="entry name" value="TetR_N"/>
    <property type="match status" value="1"/>
</dbReference>
<proteinExistence type="predicted"/>
<dbReference type="PROSITE" id="PS50977">
    <property type="entry name" value="HTH_TETR_2"/>
    <property type="match status" value="1"/>
</dbReference>
<dbReference type="SUPFAM" id="SSF46689">
    <property type="entry name" value="Homeodomain-like"/>
    <property type="match status" value="1"/>
</dbReference>
<accession>A0ABV1SV02</accession>
<evidence type="ECO:0000256" key="3">
    <source>
        <dbReference type="ARBA" id="ARBA00023163"/>
    </source>
</evidence>
<reference evidence="7 8" key="1">
    <citation type="submission" date="2024-06" db="EMBL/GenBank/DDBJ databases">
        <title>The Natural Products Discovery Center: Release of the First 8490 Sequenced Strains for Exploring Actinobacteria Biosynthetic Diversity.</title>
        <authorList>
            <person name="Kalkreuter E."/>
            <person name="Kautsar S.A."/>
            <person name="Yang D."/>
            <person name="Bader C.D."/>
            <person name="Teijaro C.N."/>
            <person name="Fluegel L."/>
            <person name="Davis C.M."/>
            <person name="Simpson J.R."/>
            <person name="Lauterbach L."/>
            <person name="Steele A.D."/>
            <person name="Gui C."/>
            <person name="Meng S."/>
            <person name="Li G."/>
            <person name="Viehrig K."/>
            <person name="Ye F."/>
            <person name="Su P."/>
            <person name="Kiefer A.F."/>
            <person name="Nichols A."/>
            <person name="Cepeda A.J."/>
            <person name="Yan W."/>
            <person name="Fan B."/>
            <person name="Jiang Y."/>
            <person name="Adhikari A."/>
            <person name="Zheng C.-J."/>
            <person name="Schuster L."/>
            <person name="Cowan T.M."/>
            <person name="Smanski M.J."/>
            <person name="Chevrette M.G."/>
            <person name="De Carvalho L.P.S."/>
            <person name="Shen B."/>
        </authorList>
    </citation>
    <scope>NUCLEOTIDE SEQUENCE [LARGE SCALE GENOMIC DNA]</scope>
    <source>
        <strain evidence="7 8">NPDC001615</strain>
    </source>
</reference>
<evidence type="ECO:0000259" key="6">
    <source>
        <dbReference type="PROSITE" id="PS50977"/>
    </source>
</evidence>
<keyword evidence="3" id="KW-0804">Transcription</keyword>
<feature type="compositionally biased region" description="Basic and acidic residues" evidence="5">
    <location>
        <begin position="11"/>
        <end position="24"/>
    </location>
</feature>
<name>A0ABV1SV02_9ACTN</name>
<dbReference type="Pfam" id="PF21597">
    <property type="entry name" value="TetR_C_43"/>
    <property type="match status" value="1"/>
</dbReference>
<dbReference type="InterPro" id="IPR001647">
    <property type="entry name" value="HTH_TetR"/>
</dbReference>
<sequence>MDPAQTTSQEPGRDDAPRRRADARRNHDRVFAAALEVFAETGLQGTVPQVAERAEVGKATVYRSYPTKEDLVAAVVQHRMGKLEQVTGPAVQQAAPARAFDAFVLALFGHLAQDRLLSQALADLRSTPYTGPLLDRLTTLMEEAKSAGAVRRDADRQDLRVVLCGIALQLVNLDERNPDVWRRYGELTLLALRP</sequence>
<evidence type="ECO:0000313" key="7">
    <source>
        <dbReference type="EMBL" id="MER6165564.1"/>
    </source>
</evidence>
<dbReference type="PRINTS" id="PR00455">
    <property type="entry name" value="HTHTETR"/>
</dbReference>